<dbReference type="InterPro" id="IPR016181">
    <property type="entry name" value="Acyl_CoA_acyltransferase"/>
</dbReference>
<dbReference type="GO" id="GO:0016747">
    <property type="term" value="F:acyltransferase activity, transferring groups other than amino-acyl groups"/>
    <property type="evidence" value="ECO:0007669"/>
    <property type="project" value="InterPro"/>
</dbReference>
<dbReference type="PROSITE" id="PS51186">
    <property type="entry name" value="GNAT"/>
    <property type="match status" value="1"/>
</dbReference>
<sequence length="190" mass="21047">MASSRLSCSGGRFNQLISLGNGKRMAGIGGHLNDGLQLRPSRDSDHLFLEALYRDIRQDLQLALADQDMIEALLEMQVKAQAIGYGTAYPNALYYIVEKQGERIGRVTVDFGANEVHILDLALIKGARNKGYGAVVLRAVQAAGAQVMSPVSLSVDPFNVYAKQLYQQLGFRFERLMGAVERWVWYPQTP</sequence>
<accession>L9U5W2</accession>
<dbReference type="SUPFAM" id="SSF55729">
    <property type="entry name" value="Acyl-CoA N-acyltransferases (Nat)"/>
    <property type="match status" value="1"/>
</dbReference>
<evidence type="ECO:0000259" key="1">
    <source>
        <dbReference type="PROSITE" id="PS51186"/>
    </source>
</evidence>
<proteinExistence type="predicted"/>
<name>L9U5W2_9GAMM</name>
<dbReference type="PATRIC" id="fig|1204738.3.peg.4515"/>
<comment type="caution">
    <text evidence="2">The sequence shown here is derived from an EMBL/GenBank/DDBJ whole genome shotgun (WGS) entry which is preliminary data.</text>
</comment>
<evidence type="ECO:0000313" key="3">
    <source>
        <dbReference type="Proteomes" id="UP000011651"/>
    </source>
</evidence>
<keyword evidence="2" id="KW-0012">Acyltransferase</keyword>
<reference evidence="2 3" key="1">
    <citation type="journal article" date="2013" name="Genome Announc.">
        <title>Draft Genome of the Marine Gammaproteobacterium Halomonas titanicae.</title>
        <authorList>
            <person name="Sanchez-Porro C."/>
            <person name="de la Haba R.R."/>
            <person name="Cruz-Hernandez N."/>
            <person name="Gonzalez J.M."/>
            <person name="Reyes-Guirao C."/>
            <person name="Navarro-Sampedro L."/>
            <person name="Carballo M."/>
            <person name="Ventosa A."/>
        </authorList>
    </citation>
    <scope>NUCLEOTIDE SEQUENCE [LARGE SCALE GENOMIC DNA]</scope>
    <source>
        <strain evidence="2 3">BH1</strain>
    </source>
</reference>
<dbReference type="InterPro" id="IPR000182">
    <property type="entry name" value="GNAT_dom"/>
</dbReference>
<dbReference type="AlphaFoldDB" id="L9U5W2"/>
<keyword evidence="2" id="KW-0808">Transferase</keyword>
<gene>
    <name evidence="2" type="ORF">HALTITAN_3008</name>
</gene>
<dbReference type="Gene3D" id="3.40.630.30">
    <property type="match status" value="1"/>
</dbReference>
<dbReference type="Proteomes" id="UP000011651">
    <property type="component" value="Unassembled WGS sequence"/>
</dbReference>
<feature type="domain" description="N-acetyltransferase" evidence="1">
    <location>
        <begin position="36"/>
        <end position="190"/>
    </location>
</feature>
<dbReference type="EMBL" id="AOPO01000021">
    <property type="protein sequence ID" value="ELY20290.1"/>
    <property type="molecule type" value="Genomic_DNA"/>
</dbReference>
<organism evidence="2 3">
    <name type="scientific">Vreelandella titanicae BH1</name>
    <dbReference type="NCBI Taxonomy" id="1204738"/>
    <lineage>
        <taxon>Bacteria</taxon>
        <taxon>Pseudomonadati</taxon>
        <taxon>Pseudomonadota</taxon>
        <taxon>Gammaproteobacteria</taxon>
        <taxon>Oceanospirillales</taxon>
        <taxon>Halomonadaceae</taxon>
        <taxon>Vreelandella</taxon>
    </lineage>
</organism>
<evidence type="ECO:0000313" key="2">
    <source>
        <dbReference type="EMBL" id="ELY20290.1"/>
    </source>
</evidence>
<protein>
    <submittedName>
        <fullName evidence="2">Acyl-CoA N-acyltransferase</fullName>
    </submittedName>
</protein>
<dbReference type="Pfam" id="PF00583">
    <property type="entry name" value="Acetyltransf_1"/>
    <property type="match status" value="1"/>
</dbReference>